<accession>A0ABU6IGG7</accession>
<dbReference type="InterPro" id="IPR036597">
    <property type="entry name" value="Fido-like_dom_sf"/>
</dbReference>
<evidence type="ECO:0000313" key="2">
    <source>
        <dbReference type="EMBL" id="MEC4175524.1"/>
    </source>
</evidence>
<evidence type="ECO:0000259" key="1">
    <source>
        <dbReference type="PROSITE" id="PS51459"/>
    </source>
</evidence>
<dbReference type="Gene3D" id="1.10.3290.10">
    <property type="entry name" value="Fido-like domain"/>
    <property type="match status" value="1"/>
</dbReference>
<gene>
    <name evidence="2" type="ORF">VIN30_03575</name>
</gene>
<dbReference type="Pfam" id="PF02661">
    <property type="entry name" value="Fic"/>
    <property type="match status" value="1"/>
</dbReference>
<keyword evidence="3" id="KW-1185">Reference proteome</keyword>
<dbReference type="Proteomes" id="UP001349994">
    <property type="component" value="Unassembled WGS sequence"/>
</dbReference>
<dbReference type="InterPro" id="IPR003812">
    <property type="entry name" value="Fido"/>
</dbReference>
<sequence>MGVYLDRFWQPDGGGMNKAERMGGAYHPYLPDTLADYELLLEPSCARAVADAQEALGKLESSGSRIDTEPLARMMLRAEAVSSSRIEGLEMPAGRLLEYEELDRLGVGHRLDGTEAQILGNLHTLVDGLGRANAGEPLTVEEICELNRILLIGTKLEGRGGAVRAEQNWIGGNRINPVGAVYVPPEPEAVLGLLEDLVAFVNCSELPPIAIAAIAHAQLETIHPFADGNGRAGRALVHLILKKGGTTRVTVPPISLLLATDRERYIANLSAFRFKGEGETDRRAAMNGWVEYFAHITCEACSRASQFEGTLRAVKEGWRERVSFREGSAGARLLDILLGTPVISIKTAQELTGRSYPAARTAVAELVEAGILKQNAKNRKSGIFVAGDVVEAFNAYEPSLATISGDTAVEKPKRPVPQRASRKC</sequence>
<dbReference type="InterPro" id="IPR040198">
    <property type="entry name" value="Fido_containing"/>
</dbReference>
<organism evidence="2 3">
    <name type="scientific">Adlercreutzia wanghongyangiae</name>
    <dbReference type="NCBI Taxonomy" id="3111451"/>
    <lineage>
        <taxon>Bacteria</taxon>
        <taxon>Bacillati</taxon>
        <taxon>Actinomycetota</taxon>
        <taxon>Coriobacteriia</taxon>
        <taxon>Eggerthellales</taxon>
        <taxon>Eggerthellaceae</taxon>
        <taxon>Adlercreutzia</taxon>
    </lineage>
</organism>
<feature type="domain" description="Fido" evidence="1">
    <location>
        <begin position="138"/>
        <end position="295"/>
    </location>
</feature>
<evidence type="ECO:0000313" key="3">
    <source>
        <dbReference type="Proteomes" id="UP001349994"/>
    </source>
</evidence>
<comment type="caution">
    <text evidence="2">The sequence shown here is derived from an EMBL/GenBank/DDBJ whole genome shotgun (WGS) entry which is preliminary data.</text>
</comment>
<reference evidence="2 3" key="1">
    <citation type="submission" date="2024-01" db="EMBL/GenBank/DDBJ databases">
        <title>novel species in genus Adlercreutzia.</title>
        <authorList>
            <person name="Liu X."/>
        </authorList>
    </citation>
    <scope>NUCLEOTIDE SEQUENCE [LARGE SCALE GENOMIC DNA]</scope>
    <source>
        <strain evidence="2 3">R7</strain>
    </source>
</reference>
<dbReference type="InterPro" id="IPR025758">
    <property type="entry name" value="Fic/DOC_N"/>
</dbReference>
<dbReference type="SUPFAM" id="SSF140931">
    <property type="entry name" value="Fic-like"/>
    <property type="match status" value="1"/>
</dbReference>
<dbReference type="PANTHER" id="PTHR13504">
    <property type="entry name" value="FIDO DOMAIN-CONTAINING PROTEIN DDB_G0283145"/>
    <property type="match status" value="1"/>
</dbReference>
<proteinExistence type="predicted"/>
<dbReference type="RefSeq" id="WP_338209334.1">
    <property type="nucleotide sequence ID" value="NZ_JAYMFF010000005.1"/>
</dbReference>
<dbReference type="PROSITE" id="PS51459">
    <property type="entry name" value="FIDO"/>
    <property type="match status" value="1"/>
</dbReference>
<dbReference type="PANTHER" id="PTHR13504:SF38">
    <property type="entry name" value="FIDO DOMAIN-CONTAINING PROTEIN"/>
    <property type="match status" value="1"/>
</dbReference>
<dbReference type="Pfam" id="PF13784">
    <property type="entry name" value="Fic_N"/>
    <property type="match status" value="1"/>
</dbReference>
<protein>
    <submittedName>
        <fullName evidence="2">Fic family protein</fullName>
    </submittedName>
</protein>
<dbReference type="EMBL" id="JAYMFF010000005">
    <property type="protein sequence ID" value="MEC4175524.1"/>
    <property type="molecule type" value="Genomic_DNA"/>
</dbReference>
<name>A0ABU6IGG7_9ACTN</name>